<dbReference type="AlphaFoldDB" id="A0A1L6J5H5"/>
<dbReference type="GO" id="GO:0016491">
    <property type="term" value="F:oxidoreductase activity"/>
    <property type="evidence" value="ECO:0007669"/>
    <property type="project" value="UniProtKB-KW"/>
</dbReference>
<evidence type="ECO:0000313" key="6">
    <source>
        <dbReference type="EMBL" id="APR51097.1"/>
    </source>
</evidence>
<dbReference type="InterPro" id="IPR006115">
    <property type="entry name" value="6PGDH_NADP-bd"/>
</dbReference>
<dbReference type="PANTHER" id="PTHR43060">
    <property type="entry name" value="3-HYDROXYISOBUTYRATE DEHYDROGENASE-LIKE 1, MITOCHONDRIAL-RELATED"/>
    <property type="match status" value="1"/>
</dbReference>
<proteinExistence type="predicted"/>
<dbReference type="Gene3D" id="1.10.1040.10">
    <property type="entry name" value="N-(1-d-carboxylethyl)-l-norvaline Dehydrogenase, domain 2"/>
    <property type="match status" value="1"/>
</dbReference>
<dbReference type="GO" id="GO:0051287">
    <property type="term" value="F:NAD binding"/>
    <property type="evidence" value="ECO:0007669"/>
    <property type="project" value="InterPro"/>
</dbReference>
<dbReference type="Pfam" id="PF14833">
    <property type="entry name" value="NAD_binding_11"/>
    <property type="match status" value="1"/>
</dbReference>
<evidence type="ECO:0000313" key="9">
    <source>
        <dbReference type="Proteomes" id="UP000286681"/>
    </source>
</evidence>
<feature type="active site" evidence="3">
    <location>
        <position position="169"/>
    </location>
</feature>
<sequence>MRVGFIGLGDQGGPMARMIVDAGFPVTLWARRASAIERFVARGAGVAADPAALASACELVCLCVTGDADVRELLIDRGMIAALRKRSLVAIHSTISPKTCVELARMVSARGATLLDMPVSGSGHAALARKLLVMTGGDAGAIARTMPVLESYAGTIIRMGDVGAAMNAKLVNNLMAVVNIGQAFHALALGRKVGVEPAALRQALMVGTGRSFAIDLIARLHVPKRAHHVRGVLVKDVDLAIEAMPADERAYWRPLAQAGLDALEQLISGGVTLLPVKEEEHGEYVVYGTA</sequence>
<feature type="domain" description="6-phosphogluconate dehydrogenase NADP-binding" evidence="4">
    <location>
        <begin position="2"/>
        <end position="160"/>
    </location>
</feature>
<dbReference type="Proteomes" id="UP000185161">
    <property type="component" value="Chromosome"/>
</dbReference>
<dbReference type="Proteomes" id="UP000286681">
    <property type="component" value="Unassembled WGS sequence"/>
</dbReference>
<dbReference type="InterPro" id="IPR036291">
    <property type="entry name" value="NAD(P)-bd_dom_sf"/>
</dbReference>
<dbReference type="InterPro" id="IPR013328">
    <property type="entry name" value="6PGD_dom2"/>
</dbReference>
<dbReference type="RefSeq" id="WP_075150289.1">
    <property type="nucleotide sequence ID" value="NZ_CP018820.1"/>
</dbReference>
<dbReference type="SUPFAM" id="SSF48179">
    <property type="entry name" value="6-phosphogluconate dehydrogenase C-terminal domain-like"/>
    <property type="match status" value="1"/>
</dbReference>
<evidence type="ECO:0000256" key="3">
    <source>
        <dbReference type="PIRSR" id="PIRSR000103-1"/>
    </source>
</evidence>
<evidence type="ECO:0000256" key="1">
    <source>
        <dbReference type="ARBA" id="ARBA00023002"/>
    </source>
</evidence>
<organism evidence="6 8">
    <name type="scientific">Sphingomonas koreensis</name>
    <dbReference type="NCBI Taxonomy" id="93064"/>
    <lineage>
        <taxon>Bacteria</taxon>
        <taxon>Pseudomonadati</taxon>
        <taxon>Pseudomonadota</taxon>
        <taxon>Alphaproteobacteria</taxon>
        <taxon>Sphingomonadales</taxon>
        <taxon>Sphingomonadaceae</taxon>
        <taxon>Sphingomonas</taxon>
    </lineage>
</organism>
<reference evidence="7 9" key="3">
    <citation type="submission" date="2018-07" db="EMBL/GenBank/DDBJ databases">
        <title>Genomic and Epidemiologic Investigation of an Indolent Hospital Outbreak.</title>
        <authorList>
            <person name="Johnson R.C."/>
            <person name="Deming C."/>
            <person name="Conlan S."/>
            <person name="Zellmer C.J."/>
            <person name="Michelin A.V."/>
            <person name="Lee-Lin S."/>
            <person name="Thomas P.J."/>
            <person name="Park M."/>
            <person name="Weingarten R.A."/>
            <person name="Less J."/>
            <person name="Dekker J.P."/>
            <person name="Frank K.M."/>
            <person name="Musser K.A."/>
            <person name="Mcquiston J.R."/>
            <person name="Henderson D.K."/>
            <person name="Lau A.F."/>
            <person name="Palmore T.N."/>
            <person name="Segre J.A."/>
        </authorList>
    </citation>
    <scope>NUCLEOTIDE SEQUENCE [LARGE SCALE GENOMIC DNA]</scope>
    <source>
        <strain evidence="7 9">SK-NIH.Env10_0317</strain>
    </source>
</reference>
<keyword evidence="1" id="KW-0560">Oxidoreductase</keyword>
<dbReference type="InterPro" id="IPR008927">
    <property type="entry name" value="6-PGluconate_DH-like_C_sf"/>
</dbReference>
<dbReference type="OrthoDB" id="9812907at2"/>
<dbReference type="EMBL" id="QQWO01000015">
    <property type="protein sequence ID" value="RSV00725.1"/>
    <property type="molecule type" value="Genomic_DNA"/>
</dbReference>
<dbReference type="InterPro" id="IPR029154">
    <property type="entry name" value="HIBADH-like_NADP-bd"/>
</dbReference>
<evidence type="ECO:0000256" key="2">
    <source>
        <dbReference type="ARBA" id="ARBA00023027"/>
    </source>
</evidence>
<evidence type="ECO:0000259" key="5">
    <source>
        <dbReference type="Pfam" id="PF14833"/>
    </source>
</evidence>
<keyword evidence="8" id="KW-1185">Reference proteome</keyword>
<name>A0A1L6J5H5_9SPHN</name>
<reference evidence="8" key="2">
    <citation type="submission" date="2016-12" db="EMBL/GenBank/DDBJ databases">
        <title>Whole genome sequencing of Sphingomonas sp. ABOJV.</title>
        <authorList>
            <person name="Conlan S."/>
            <person name="Thomas P.J."/>
            <person name="Mullikin J."/>
            <person name="Palmore T.N."/>
            <person name="Frank K.M."/>
            <person name="Segre J.A."/>
        </authorList>
    </citation>
    <scope>NUCLEOTIDE SEQUENCE [LARGE SCALE GENOMIC DNA]</scope>
    <source>
        <strain evidence="8">ABOJV</strain>
    </source>
</reference>
<dbReference type="PANTHER" id="PTHR43060:SF15">
    <property type="entry name" value="3-HYDROXYISOBUTYRATE DEHYDROGENASE-LIKE 1, MITOCHONDRIAL-RELATED"/>
    <property type="match status" value="1"/>
</dbReference>
<gene>
    <name evidence="6" type="ORF">BRX40_00415</name>
    <name evidence="7" type="ORF">CA257_16755</name>
</gene>
<dbReference type="EMBL" id="CP018820">
    <property type="protein sequence ID" value="APR51097.1"/>
    <property type="molecule type" value="Genomic_DNA"/>
</dbReference>
<protein>
    <submittedName>
        <fullName evidence="7">NAD(P)-dependent oxidoreductase</fullName>
    </submittedName>
</protein>
<keyword evidence="2" id="KW-0520">NAD</keyword>
<evidence type="ECO:0000313" key="8">
    <source>
        <dbReference type="Proteomes" id="UP000185161"/>
    </source>
</evidence>
<dbReference type="Pfam" id="PF03446">
    <property type="entry name" value="NAD_binding_2"/>
    <property type="match status" value="1"/>
</dbReference>
<dbReference type="GeneID" id="44131018"/>
<dbReference type="KEGG" id="skr:BRX40_00415"/>
<accession>A0A1L6J5H5</accession>
<dbReference type="Gene3D" id="3.40.50.720">
    <property type="entry name" value="NAD(P)-binding Rossmann-like Domain"/>
    <property type="match status" value="1"/>
</dbReference>
<evidence type="ECO:0000313" key="7">
    <source>
        <dbReference type="EMBL" id="RSV00725.1"/>
    </source>
</evidence>
<feature type="domain" description="3-hydroxyisobutyrate dehydrogenase-like NAD-binding" evidence="5">
    <location>
        <begin position="163"/>
        <end position="244"/>
    </location>
</feature>
<dbReference type="InterPro" id="IPR015815">
    <property type="entry name" value="HIBADH-related"/>
</dbReference>
<dbReference type="PIRSF" id="PIRSF000103">
    <property type="entry name" value="HIBADH"/>
    <property type="match status" value="1"/>
</dbReference>
<reference evidence="6" key="1">
    <citation type="submission" date="2016-12" db="EMBL/GenBank/DDBJ databases">
        <title>Whole genome sequencing of Sphingomonas koreensis.</title>
        <authorList>
            <person name="Conlan S."/>
            <person name="Thomas P.J."/>
            <person name="Mullikin J."/>
            <person name="Palmore T.N."/>
            <person name="Frank K.M."/>
            <person name="Segre J.A."/>
        </authorList>
    </citation>
    <scope>NUCLEOTIDE SEQUENCE</scope>
    <source>
        <strain evidence="6">ABOJV</strain>
    </source>
</reference>
<dbReference type="GO" id="GO:0050661">
    <property type="term" value="F:NADP binding"/>
    <property type="evidence" value="ECO:0007669"/>
    <property type="project" value="InterPro"/>
</dbReference>
<evidence type="ECO:0000259" key="4">
    <source>
        <dbReference type="Pfam" id="PF03446"/>
    </source>
</evidence>
<dbReference type="STRING" id="93064.BRX40_00415"/>
<dbReference type="SUPFAM" id="SSF51735">
    <property type="entry name" value="NAD(P)-binding Rossmann-fold domains"/>
    <property type="match status" value="1"/>
</dbReference>